<accession>A0A382CND9</accession>
<name>A0A382CND9_9ZZZZ</name>
<evidence type="ECO:0000313" key="1">
    <source>
        <dbReference type="EMBL" id="SVB27161.1"/>
    </source>
</evidence>
<dbReference type="Pfam" id="PF19547">
    <property type="entry name" value="DUF6071"/>
    <property type="match status" value="1"/>
</dbReference>
<dbReference type="EMBL" id="UINC01035172">
    <property type="protein sequence ID" value="SVB27161.1"/>
    <property type="molecule type" value="Genomic_DNA"/>
</dbReference>
<evidence type="ECO:0008006" key="2">
    <source>
        <dbReference type="Google" id="ProtNLM"/>
    </source>
</evidence>
<protein>
    <recommendedName>
        <fullName evidence="2">SGNH hydrolase-type esterase domain-containing protein</fullName>
    </recommendedName>
</protein>
<reference evidence="1" key="1">
    <citation type="submission" date="2018-05" db="EMBL/GenBank/DDBJ databases">
        <authorList>
            <person name="Lanie J.A."/>
            <person name="Ng W.-L."/>
            <person name="Kazmierczak K.M."/>
            <person name="Andrzejewski T.M."/>
            <person name="Davidsen T.M."/>
            <person name="Wayne K.J."/>
            <person name="Tettelin H."/>
            <person name="Glass J.I."/>
            <person name="Rusch D."/>
            <person name="Podicherti R."/>
            <person name="Tsui H.-C.T."/>
            <person name="Winkler M.E."/>
        </authorList>
    </citation>
    <scope>NUCLEOTIDE SEQUENCE</scope>
</reference>
<sequence>MLYANGCSFTYGTGLAHKDKAWPFMLAEKLGIKDIETDAERGISNQYIVRQTITKVSEYISNGKKPFVAVGLSAPNRREHFIESKNILIHNIPSHEYHGNIRLDEATNTDLDKFNKLYMKHFWSPMYDFHNYLIQVLTLQNFCVANDLEYIIFNSLNLTPNLIEPTNFTELCKQADMEDVLAQLDMTRIYEDQTFFTYMYDKKMFFPVEGDERYMHPNEEAHKDWADILFADIENTRGMKK</sequence>
<dbReference type="AlphaFoldDB" id="A0A382CND9"/>
<dbReference type="InterPro" id="IPR045715">
    <property type="entry name" value="DUF6071"/>
</dbReference>
<proteinExistence type="predicted"/>
<gene>
    <name evidence="1" type="ORF">METZ01_LOCUS180015</name>
</gene>
<organism evidence="1">
    <name type="scientific">marine metagenome</name>
    <dbReference type="NCBI Taxonomy" id="408172"/>
    <lineage>
        <taxon>unclassified sequences</taxon>
        <taxon>metagenomes</taxon>
        <taxon>ecological metagenomes</taxon>
    </lineage>
</organism>